<feature type="region of interest" description="Disordered" evidence="1">
    <location>
        <begin position="1"/>
        <end position="247"/>
    </location>
</feature>
<feature type="compositionally biased region" description="Basic and acidic residues" evidence="1">
    <location>
        <begin position="110"/>
        <end position="121"/>
    </location>
</feature>
<feature type="region of interest" description="Disordered" evidence="1">
    <location>
        <begin position="270"/>
        <end position="309"/>
    </location>
</feature>
<accession>L8GYS3</accession>
<name>L8GYS3_ACACF</name>
<keyword evidence="3" id="KW-1185">Reference proteome</keyword>
<proteinExistence type="predicted"/>
<organism evidence="2 3">
    <name type="scientific">Acanthamoeba castellanii (strain ATCC 30010 / Neff)</name>
    <dbReference type="NCBI Taxonomy" id="1257118"/>
    <lineage>
        <taxon>Eukaryota</taxon>
        <taxon>Amoebozoa</taxon>
        <taxon>Discosea</taxon>
        <taxon>Longamoebia</taxon>
        <taxon>Centramoebida</taxon>
        <taxon>Acanthamoebidae</taxon>
        <taxon>Acanthamoeba</taxon>
    </lineage>
</organism>
<dbReference type="AlphaFoldDB" id="L8GYS3"/>
<dbReference type="GeneID" id="14918906"/>
<feature type="compositionally biased region" description="Basic and acidic residues" evidence="1">
    <location>
        <begin position="81"/>
        <end position="92"/>
    </location>
</feature>
<feature type="compositionally biased region" description="Basic and acidic residues" evidence="1">
    <location>
        <begin position="212"/>
        <end position="247"/>
    </location>
</feature>
<gene>
    <name evidence="2" type="ORF">ACA1_368160</name>
</gene>
<dbReference type="Proteomes" id="UP000011083">
    <property type="component" value="Unassembled WGS sequence"/>
</dbReference>
<feature type="compositionally biased region" description="Low complexity" evidence="1">
    <location>
        <begin position="149"/>
        <end position="165"/>
    </location>
</feature>
<evidence type="ECO:0000313" key="3">
    <source>
        <dbReference type="Proteomes" id="UP000011083"/>
    </source>
</evidence>
<feature type="compositionally biased region" description="Polar residues" evidence="1">
    <location>
        <begin position="273"/>
        <end position="287"/>
    </location>
</feature>
<dbReference type="VEuPathDB" id="AmoebaDB:ACA1_368160"/>
<reference evidence="2 3" key="1">
    <citation type="journal article" date="2013" name="Genome Biol.">
        <title>Genome of Acanthamoeba castellanii highlights extensive lateral gene transfer and early evolution of tyrosine kinase signaling.</title>
        <authorList>
            <person name="Clarke M."/>
            <person name="Lohan A.J."/>
            <person name="Liu B."/>
            <person name="Lagkouvardos I."/>
            <person name="Roy S."/>
            <person name="Zafar N."/>
            <person name="Bertelli C."/>
            <person name="Schilde C."/>
            <person name="Kianianmomeni A."/>
            <person name="Burglin T.R."/>
            <person name="Frech C."/>
            <person name="Turcotte B."/>
            <person name="Kopec K.O."/>
            <person name="Synnott J.M."/>
            <person name="Choo C."/>
            <person name="Paponov I."/>
            <person name="Finkler A."/>
            <person name="Soon Heng Tan C."/>
            <person name="Hutchins A.P."/>
            <person name="Weinmeier T."/>
            <person name="Rattei T."/>
            <person name="Chu J.S."/>
            <person name="Gimenez G."/>
            <person name="Irimia M."/>
            <person name="Rigden D.J."/>
            <person name="Fitzpatrick D.A."/>
            <person name="Lorenzo-Morales J."/>
            <person name="Bateman A."/>
            <person name="Chiu C.H."/>
            <person name="Tang P."/>
            <person name="Hegemann P."/>
            <person name="Fromm H."/>
            <person name="Raoult D."/>
            <person name="Greub G."/>
            <person name="Miranda-Saavedra D."/>
            <person name="Chen N."/>
            <person name="Nash P."/>
            <person name="Ginger M.L."/>
            <person name="Horn M."/>
            <person name="Schaap P."/>
            <person name="Caler L."/>
            <person name="Loftus B."/>
        </authorList>
    </citation>
    <scope>NUCLEOTIDE SEQUENCE [LARGE SCALE GENOMIC DNA]</scope>
    <source>
        <strain evidence="2 3">Neff</strain>
    </source>
</reference>
<evidence type="ECO:0000256" key="1">
    <source>
        <dbReference type="SAM" id="MobiDB-lite"/>
    </source>
</evidence>
<sequence length="427" mass="47535">MNDRTESTEEAESPADGLTNTTATTTPNLPAAPSPRVSGESHHLKKKRSENVGESEVVKAKKDSKDHRKNGGGGQKKKSSERREAKQDEREAMTTGSDPAPHDTSSGGTKAEDGKPSRHNDDDDDDAGTNDALHPPTPWPGRLHGQNNSSSSGTVRTTAATATSSKRQSGDAAGGEPADKPNRRKEKRHEKEAAASPEVKPYAEPAHASPPSDKRRKEERRKEERRTDHLKVEACEQQRRASSELLRGHKEKGRAFWNKERTPRRGILVRSLSAEQLPTTSHKSSQGCLDGDVVPPKRKKAKKHKRKALQDEGVKFDKVVVRHYPREVAIGGCMLDPDQGPFLGIGWDWKQEEVHNLYSFERLRDPDRTHMARAIPSMARQALLVQYGLNEEEIREMIAEMRRKDKELLRGGSIGILPSFWPWKKAG</sequence>
<dbReference type="KEGG" id="acan:ACA1_368160"/>
<dbReference type="RefSeq" id="XP_004340135.1">
    <property type="nucleotide sequence ID" value="XM_004340087.1"/>
</dbReference>
<evidence type="ECO:0000313" key="2">
    <source>
        <dbReference type="EMBL" id="ELR18115.1"/>
    </source>
</evidence>
<protein>
    <submittedName>
        <fullName evidence="2">Uncharacterized protein</fullName>
    </submittedName>
</protein>
<dbReference type="EMBL" id="KB007960">
    <property type="protein sequence ID" value="ELR18115.1"/>
    <property type="molecule type" value="Genomic_DNA"/>
</dbReference>
<feature type="compositionally biased region" description="Low complexity" evidence="1">
    <location>
        <begin position="18"/>
        <end position="31"/>
    </location>
</feature>
<feature type="compositionally biased region" description="Basic residues" evidence="1">
    <location>
        <begin position="67"/>
        <end position="80"/>
    </location>
</feature>
<feature type="compositionally biased region" description="Basic and acidic residues" evidence="1">
    <location>
        <begin position="56"/>
        <end position="66"/>
    </location>
</feature>
<feature type="compositionally biased region" description="Basic residues" evidence="1">
    <location>
        <begin position="296"/>
        <end position="307"/>
    </location>
</feature>